<dbReference type="Pfam" id="PF00542">
    <property type="entry name" value="Ribosomal_L12"/>
    <property type="match status" value="1"/>
</dbReference>
<proteinExistence type="predicted"/>
<evidence type="ECO:0000256" key="1">
    <source>
        <dbReference type="SAM" id="Phobius"/>
    </source>
</evidence>
<keyword evidence="1" id="KW-0812">Transmembrane</keyword>
<gene>
    <name evidence="3" type="ORF">B1B05_04745</name>
</gene>
<keyword evidence="1" id="KW-1133">Transmembrane helix</keyword>
<keyword evidence="4" id="KW-1185">Reference proteome</keyword>
<dbReference type="InterPro" id="IPR013823">
    <property type="entry name" value="Ribosomal_bL12_C"/>
</dbReference>
<accession>A0ABX4EAS2</accession>
<keyword evidence="1" id="KW-0472">Membrane</keyword>
<dbReference type="SUPFAM" id="SSF54736">
    <property type="entry name" value="ClpS-like"/>
    <property type="match status" value="1"/>
</dbReference>
<dbReference type="InterPro" id="IPR014719">
    <property type="entry name" value="Ribosomal_bL12_C/ClpS-like"/>
</dbReference>
<protein>
    <recommendedName>
        <fullName evidence="2">Large ribosomal subunit protein bL12 C-terminal domain-containing protein</fullName>
    </recommendedName>
</protein>
<evidence type="ECO:0000313" key="3">
    <source>
        <dbReference type="EMBL" id="OXS79090.1"/>
    </source>
</evidence>
<sequence>MNMSSAVLSFVIIAALVAIIGVLLSRRQKTHPTVLTDAGLEQKVQAMLQQGGNKVPIVKFVREQTGAGLVEAKQFVDRVEQEHTH</sequence>
<dbReference type="EMBL" id="MWSK01000002">
    <property type="protein sequence ID" value="OXS79090.1"/>
    <property type="molecule type" value="Genomic_DNA"/>
</dbReference>
<dbReference type="Gene3D" id="3.30.1390.10">
    <property type="match status" value="1"/>
</dbReference>
<reference evidence="4" key="1">
    <citation type="submission" date="2017-03" db="EMBL/GenBank/DDBJ databases">
        <title>Bacillus sp. V-88(T) DSM27956, whole genome shotgun sequencing project.</title>
        <authorList>
            <person name="Dastager S.G."/>
            <person name="Neurgaonkar P.S."/>
            <person name="Dharne M.S."/>
        </authorList>
    </citation>
    <scope>NUCLEOTIDE SEQUENCE [LARGE SCALE GENOMIC DNA]</scope>
    <source>
        <strain evidence="4">DSM 25145</strain>
    </source>
</reference>
<evidence type="ECO:0000313" key="4">
    <source>
        <dbReference type="Proteomes" id="UP000215545"/>
    </source>
</evidence>
<name>A0ABX4EAS2_9BACI</name>
<dbReference type="Proteomes" id="UP000215545">
    <property type="component" value="Unassembled WGS sequence"/>
</dbReference>
<feature type="domain" description="Large ribosomal subunit protein bL12 C-terminal" evidence="2">
    <location>
        <begin position="49"/>
        <end position="81"/>
    </location>
</feature>
<evidence type="ECO:0000259" key="2">
    <source>
        <dbReference type="Pfam" id="PF00542"/>
    </source>
</evidence>
<comment type="caution">
    <text evidence="3">The sequence shown here is derived from an EMBL/GenBank/DDBJ whole genome shotgun (WGS) entry which is preliminary data.</text>
</comment>
<feature type="transmembrane region" description="Helical" evidence="1">
    <location>
        <begin position="6"/>
        <end position="24"/>
    </location>
</feature>
<organism evidence="3 4">
    <name type="scientific">Domibacillus enclensis</name>
    <dbReference type="NCBI Taxonomy" id="1017273"/>
    <lineage>
        <taxon>Bacteria</taxon>
        <taxon>Bacillati</taxon>
        <taxon>Bacillota</taxon>
        <taxon>Bacilli</taxon>
        <taxon>Bacillales</taxon>
        <taxon>Bacillaceae</taxon>
        <taxon>Domibacillus</taxon>
    </lineage>
</organism>